<dbReference type="Pfam" id="PF03161">
    <property type="entry name" value="LAGLIDADG_2"/>
    <property type="match status" value="1"/>
</dbReference>
<evidence type="ECO:0000259" key="2">
    <source>
        <dbReference type="Pfam" id="PF03161"/>
    </source>
</evidence>
<dbReference type="RefSeq" id="YP_009649349.1">
    <property type="nucleotide sequence ID" value="NC_042699.1"/>
</dbReference>
<dbReference type="GO" id="GO:0004519">
    <property type="term" value="F:endonuclease activity"/>
    <property type="evidence" value="ECO:0007669"/>
    <property type="project" value="UniProtKB-KW"/>
</dbReference>
<keyword evidence="3" id="KW-0255">Endonuclease</keyword>
<keyword evidence="3" id="KW-0378">Hydrolase</keyword>
<sequence>MLKCLKWDNNEILIYNMIFSLSLKNNNVKYFSTINIKNLISTKRIGPHNIDIISIIMGSILGDTHLEKRNKGIGTRIIFEQSNKNVEYLMWFHNYLASRGYCSNQIPKLHIRIKQKGEIFYSYRINSYTYSNFNWIHEMFYKSVDNKFIKIVPMNIEKYLTPLALAIWFMDDGSKLGKGARIATNCFTYEEICFLCEVLKRKYNITATPNKCGKNKGFIIYIHVSSMFLLSKLIKPYMLPSLYYKLGNY</sequence>
<dbReference type="Gene3D" id="3.10.28.10">
    <property type="entry name" value="Homing endonucleases"/>
    <property type="match status" value="2"/>
</dbReference>
<dbReference type="InterPro" id="IPR027434">
    <property type="entry name" value="Homing_endonucl"/>
</dbReference>
<reference evidence="3" key="1">
    <citation type="journal article" name="Int. J. Mol. Sci.">
        <title>Comparative Mitochondrial Genome Analysis of Two Ectomycorrhizal Fungi (Rhizopogon) Reveals Dynamic Changes of Intron and Phylogenetic Relationships of the Subphylum Agaricomycotina.</title>
        <authorList>
            <person name="Li Q."/>
            <person name="Ren Y."/>
            <person name="Shi X."/>
            <person name="Peng L."/>
            <person name="Zhao J."/>
            <person name="Song Y."/>
            <person name="Zhao G."/>
        </authorList>
    </citation>
    <scope>NUCLEOTIDE SEQUENCE</scope>
</reference>
<dbReference type="GeneID" id="40487052"/>
<dbReference type="AlphaFoldDB" id="A0A4Y5SHV5"/>
<gene>
    <name evidence="3" type="primary">orf249</name>
</gene>
<keyword evidence="3" id="KW-0540">Nuclease</keyword>
<evidence type="ECO:0000313" key="3">
    <source>
        <dbReference type="EMBL" id="QDA23263.1"/>
    </source>
</evidence>
<dbReference type="EMBL" id="MH794153">
    <property type="protein sequence ID" value="QDA23263.1"/>
    <property type="molecule type" value="Genomic_DNA"/>
</dbReference>
<name>A0A4Y5SHV5_9AGAM</name>
<protein>
    <submittedName>
        <fullName evidence="3">LAGLIDADG type 2 homing endonuclease</fullName>
    </submittedName>
</protein>
<organism evidence="3">
    <name type="scientific">Rhizopogon vinicolor</name>
    <dbReference type="NCBI Taxonomy" id="80600"/>
    <lineage>
        <taxon>Eukaryota</taxon>
        <taxon>Fungi</taxon>
        <taxon>Dikarya</taxon>
        <taxon>Basidiomycota</taxon>
        <taxon>Agaricomycotina</taxon>
        <taxon>Agaricomycetes</taxon>
        <taxon>Agaricomycetidae</taxon>
        <taxon>Boletales</taxon>
        <taxon>Suillineae</taxon>
        <taxon>Rhizopogonaceae</taxon>
        <taxon>Rhizopogon</taxon>
    </lineage>
</organism>
<comment type="function">
    <text evidence="1">Mitochondrial DNA endonuclease involved in intron homing.</text>
</comment>
<evidence type="ECO:0000256" key="1">
    <source>
        <dbReference type="ARBA" id="ARBA00002670"/>
    </source>
</evidence>
<dbReference type="SUPFAM" id="SSF55608">
    <property type="entry name" value="Homing endonucleases"/>
    <property type="match status" value="1"/>
</dbReference>
<geneLocation type="mitochondrion" evidence="3"/>
<dbReference type="InterPro" id="IPR004860">
    <property type="entry name" value="LAGLIDADG_dom"/>
</dbReference>
<keyword evidence="3" id="KW-0496">Mitochondrion</keyword>
<accession>A0A4Y5SHV5</accession>
<feature type="domain" description="Homing endonuclease LAGLIDADG" evidence="2">
    <location>
        <begin position="54"/>
        <end position="227"/>
    </location>
</feature>
<proteinExistence type="predicted"/>